<evidence type="ECO:0000313" key="2">
    <source>
        <dbReference type="Proteomes" id="UP000030645"/>
    </source>
</evidence>
<keyword evidence="2" id="KW-1185">Reference proteome</keyword>
<name>W9SAZ1_9ROSA</name>
<organism evidence="1 2">
    <name type="scientific">Morus notabilis</name>
    <dbReference type="NCBI Taxonomy" id="981085"/>
    <lineage>
        <taxon>Eukaryota</taxon>
        <taxon>Viridiplantae</taxon>
        <taxon>Streptophyta</taxon>
        <taxon>Embryophyta</taxon>
        <taxon>Tracheophyta</taxon>
        <taxon>Spermatophyta</taxon>
        <taxon>Magnoliopsida</taxon>
        <taxon>eudicotyledons</taxon>
        <taxon>Gunneridae</taxon>
        <taxon>Pentapetalae</taxon>
        <taxon>rosids</taxon>
        <taxon>fabids</taxon>
        <taxon>Rosales</taxon>
        <taxon>Moraceae</taxon>
        <taxon>Moreae</taxon>
        <taxon>Morus</taxon>
    </lineage>
</organism>
<proteinExistence type="predicted"/>
<reference evidence="2" key="1">
    <citation type="submission" date="2013-01" db="EMBL/GenBank/DDBJ databases">
        <title>Draft Genome Sequence of a Mulberry Tree, Morus notabilis C.K. Schneid.</title>
        <authorList>
            <person name="He N."/>
            <person name="Zhao S."/>
        </authorList>
    </citation>
    <scope>NUCLEOTIDE SEQUENCE</scope>
</reference>
<dbReference type="Proteomes" id="UP000030645">
    <property type="component" value="Unassembled WGS sequence"/>
</dbReference>
<protein>
    <submittedName>
        <fullName evidence="1">Uncharacterized protein</fullName>
    </submittedName>
</protein>
<dbReference type="AlphaFoldDB" id="W9SAZ1"/>
<sequence>MEVPIGIQHTQELSSTDKVNQRALQNIRFNLNHLDFMIKEINQRINTIRKEFRGLVDFM</sequence>
<dbReference type="EMBL" id="KE345247">
    <property type="protein sequence ID" value="EXB96699.1"/>
    <property type="molecule type" value="Genomic_DNA"/>
</dbReference>
<gene>
    <name evidence="1" type="ORF">L484_011740</name>
</gene>
<evidence type="ECO:0000313" key="1">
    <source>
        <dbReference type="EMBL" id="EXB96699.1"/>
    </source>
</evidence>
<accession>W9SAZ1</accession>